<dbReference type="PANTHER" id="PTHR44591">
    <property type="entry name" value="STRESS RESPONSE REGULATOR PROTEIN 1"/>
    <property type="match status" value="1"/>
</dbReference>
<dbReference type="KEGG" id="dalk:DSCA_10170"/>
<keyword evidence="6" id="KW-1185">Reference proteome</keyword>
<proteinExistence type="predicted"/>
<evidence type="ECO:0000256" key="3">
    <source>
        <dbReference type="SAM" id="Phobius"/>
    </source>
</evidence>
<dbReference type="InterPro" id="IPR011006">
    <property type="entry name" value="CheY-like_superfamily"/>
</dbReference>
<feature type="domain" description="Response regulatory" evidence="4">
    <location>
        <begin position="6"/>
        <end position="126"/>
    </location>
</feature>
<dbReference type="GO" id="GO:0000160">
    <property type="term" value="P:phosphorelay signal transduction system"/>
    <property type="evidence" value="ECO:0007669"/>
    <property type="project" value="InterPro"/>
</dbReference>
<dbReference type="PANTHER" id="PTHR44591:SF3">
    <property type="entry name" value="RESPONSE REGULATORY DOMAIN-CONTAINING PROTEIN"/>
    <property type="match status" value="1"/>
</dbReference>
<dbReference type="InterPro" id="IPR050595">
    <property type="entry name" value="Bact_response_regulator"/>
</dbReference>
<evidence type="ECO:0000313" key="5">
    <source>
        <dbReference type="EMBL" id="BBO67087.1"/>
    </source>
</evidence>
<evidence type="ECO:0000256" key="2">
    <source>
        <dbReference type="PROSITE-ProRule" id="PRU00169"/>
    </source>
</evidence>
<name>A0A5K7YR33_9BACT</name>
<dbReference type="InterPro" id="IPR001789">
    <property type="entry name" value="Sig_transdc_resp-reg_receiver"/>
</dbReference>
<keyword evidence="3" id="KW-1133">Transmembrane helix</keyword>
<sequence length="149" mass="16398">MSDGLDVIVVDDDPDVCELVSATIKRFYTWGKVLSFTDAKAATSYCHGRDIGVAIFVVDVFLGGASGFYFLDAIEKKFPTAHSDAIIITGNASDDIVNMCVASDVNHLLEKPIRPYALQLAVRAIAEKYLKFAKKLFQDPDFAKSIPRF</sequence>
<dbReference type="AlphaFoldDB" id="A0A5K7YR33"/>
<dbReference type="OrthoDB" id="5418965at2"/>
<evidence type="ECO:0000259" key="4">
    <source>
        <dbReference type="PROSITE" id="PS50110"/>
    </source>
</evidence>
<evidence type="ECO:0000256" key="1">
    <source>
        <dbReference type="ARBA" id="ARBA00022553"/>
    </source>
</evidence>
<dbReference type="Gene3D" id="3.40.50.2300">
    <property type="match status" value="1"/>
</dbReference>
<dbReference type="RefSeq" id="WP_155315380.1">
    <property type="nucleotide sequence ID" value="NZ_AP021874.1"/>
</dbReference>
<feature type="modified residue" description="4-aspartylphosphate" evidence="2">
    <location>
        <position position="59"/>
    </location>
</feature>
<feature type="transmembrane region" description="Helical" evidence="3">
    <location>
        <begin position="51"/>
        <end position="71"/>
    </location>
</feature>
<keyword evidence="1 2" id="KW-0597">Phosphoprotein</keyword>
<dbReference type="SUPFAM" id="SSF52172">
    <property type="entry name" value="CheY-like"/>
    <property type="match status" value="1"/>
</dbReference>
<accession>A0A5K7YR33</accession>
<dbReference type="EMBL" id="AP021874">
    <property type="protein sequence ID" value="BBO67087.1"/>
    <property type="molecule type" value="Genomic_DNA"/>
</dbReference>
<keyword evidence="3" id="KW-0472">Membrane</keyword>
<dbReference type="SMART" id="SM00448">
    <property type="entry name" value="REC"/>
    <property type="match status" value="1"/>
</dbReference>
<gene>
    <name evidence="5" type="ORF">DSCA_10170</name>
</gene>
<protein>
    <recommendedName>
        <fullName evidence="4">Response regulatory domain-containing protein</fullName>
    </recommendedName>
</protein>
<dbReference type="PROSITE" id="PS50110">
    <property type="entry name" value="RESPONSE_REGULATORY"/>
    <property type="match status" value="1"/>
</dbReference>
<evidence type="ECO:0000313" key="6">
    <source>
        <dbReference type="Proteomes" id="UP000427906"/>
    </source>
</evidence>
<dbReference type="Pfam" id="PF00072">
    <property type="entry name" value="Response_reg"/>
    <property type="match status" value="1"/>
</dbReference>
<keyword evidence="3" id="KW-0812">Transmembrane</keyword>
<organism evidence="5 6">
    <name type="scientific">Desulfosarcina alkanivorans</name>
    <dbReference type="NCBI Taxonomy" id="571177"/>
    <lineage>
        <taxon>Bacteria</taxon>
        <taxon>Pseudomonadati</taxon>
        <taxon>Thermodesulfobacteriota</taxon>
        <taxon>Desulfobacteria</taxon>
        <taxon>Desulfobacterales</taxon>
        <taxon>Desulfosarcinaceae</taxon>
        <taxon>Desulfosarcina</taxon>
    </lineage>
</organism>
<dbReference type="Proteomes" id="UP000427906">
    <property type="component" value="Chromosome"/>
</dbReference>
<reference evidence="5 6" key="1">
    <citation type="submission" date="2019-11" db="EMBL/GenBank/DDBJ databases">
        <title>Comparative genomics of hydrocarbon-degrading Desulfosarcina strains.</title>
        <authorList>
            <person name="Watanabe M."/>
            <person name="Kojima H."/>
            <person name="Fukui M."/>
        </authorList>
    </citation>
    <scope>NUCLEOTIDE SEQUENCE [LARGE SCALE GENOMIC DNA]</scope>
    <source>
        <strain evidence="5 6">PL12</strain>
    </source>
</reference>